<dbReference type="PANTHER" id="PTHR34222">
    <property type="entry name" value="GAG_PRE-INTEGRS DOMAIN-CONTAINING PROTEIN"/>
    <property type="match status" value="1"/>
</dbReference>
<proteinExistence type="predicted"/>
<evidence type="ECO:0000313" key="1">
    <source>
        <dbReference type="EMBL" id="KAI5431242.1"/>
    </source>
</evidence>
<organism evidence="1 2">
    <name type="scientific">Pisum sativum</name>
    <name type="common">Garden pea</name>
    <name type="synonym">Lathyrus oleraceus</name>
    <dbReference type="NCBI Taxonomy" id="3888"/>
    <lineage>
        <taxon>Eukaryota</taxon>
        <taxon>Viridiplantae</taxon>
        <taxon>Streptophyta</taxon>
        <taxon>Embryophyta</taxon>
        <taxon>Tracheophyta</taxon>
        <taxon>Spermatophyta</taxon>
        <taxon>Magnoliopsida</taxon>
        <taxon>eudicotyledons</taxon>
        <taxon>Gunneridae</taxon>
        <taxon>Pentapetalae</taxon>
        <taxon>rosids</taxon>
        <taxon>fabids</taxon>
        <taxon>Fabales</taxon>
        <taxon>Fabaceae</taxon>
        <taxon>Papilionoideae</taxon>
        <taxon>50 kb inversion clade</taxon>
        <taxon>NPAAA clade</taxon>
        <taxon>Hologalegina</taxon>
        <taxon>IRL clade</taxon>
        <taxon>Fabeae</taxon>
        <taxon>Lathyrus</taxon>
    </lineage>
</organism>
<reference evidence="1 2" key="1">
    <citation type="journal article" date="2022" name="Nat. Genet.">
        <title>Improved pea reference genome and pan-genome highlight genomic features and evolutionary characteristics.</title>
        <authorList>
            <person name="Yang T."/>
            <person name="Liu R."/>
            <person name="Luo Y."/>
            <person name="Hu S."/>
            <person name="Wang D."/>
            <person name="Wang C."/>
            <person name="Pandey M.K."/>
            <person name="Ge S."/>
            <person name="Xu Q."/>
            <person name="Li N."/>
            <person name="Li G."/>
            <person name="Huang Y."/>
            <person name="Saxena R.K."/>
            <person name="Ji Y."/>
            <person name="Li M."/>
            <person name="Yan X."/>
            <person name="He Y."/>
            <person name="Liu Y."/>
            <person name="Wang X."/>
            <person name="Xiang C."/>
            <person name="Varshney R.K."/>
            <person name="Ding H."/>
            <person name="Gao S."/>
            <person name="Zong X."/>
        </authorList>
    </citation>
    <scope>NUCLEOTIDE SEQUENCE [LARGE SCALE GENOMIC DNA]</scope>
    <source>
        <strain evidence="1 2">cv. Zhongwan 6</strain>
    </source>
</reference>
<sequence length="99" mass="11636">MLMHLLPSINKVFSLLIQHERQQQQLNNDDIKLVANFNKPTFSGKYFDQNPKSNYTGHGRGHKVCSYCNKIGHYHRILFQETQSPSLLEETDYSSYFQQ</sequence>
<evidence type="ECO:0000313" key="2">
    <source>
        <dbReference type="Proteomes" id="UP001058974"/>
    </source>
</evidence>
<accession>A0A9D5B0P9</accession>
<name>A0A9D5B0P9_PEA</name>
<dbReference type="EMBL" id="JAMSHJ010000003">
    <property type="protein sequence ID" value="KAI5431242.1"/>
    <property type="molecule type" value="Genomic_DNA"/>
</dbReference>
<dbReference type="Proteomes" id="UP001058974">
    <property type="component" value="Chromosome 3"/>
</dbReference>
<protein>
    <submittedName>
        <fullName evidence="1">Uncharacterized protein</fullName>
    </submittedName>
</protein>
<dbReference type="PANTHER" id="PTHR34222:SF99">
    <property type="entry name" value="PROTEIN, PUTATIVE-RELATED"/>
    <property type="match status" value="1"/>
</dbReference>
<gene>
    <name evidence="1" type="ORF">KIW84_035419</name>
</gene>
<keyword evidence="2" id="KW-1185">Reference proteome</keyword>
<dbReference type="AlphaFoldDB" id="A0A9D5B0P9"/>
<dbReference type="Gramene" id="Psat03G0541900-T1">
    <property type="protein sequence ID" value="KAI5431242.1"/>
    <property type="gene ID" value="KIW84_035419"/>
</dbReference>
<comment type="caution">
    <text evidence="1">The sequence shown here is derived from an EMBL/GenBank/DDBJ whole genome shotgun (WGS) entry which is preliminary data.</text>
</comment>